<keyword evidence="2" id="KW-1185">Reference proteome</keyword>
<dbReference type="Proteomes" id="UP001243375">
    <property type="component" value="Unassembled WGS sequence"/>
</dbReference>
<protein>
    <submittedName>
        <fullName evidence="1">Uncharacterized protein</fullName>
    </submittedName>
</protein>
<evidence type="ECO:0000313" key="1">
    <source>
        <dbReference type="EMBL" id="KAJ9125049.1"/>
    </source>
</evidence>
<evidence type="ECO:0000313" key="2">
    <source>
        <dbReference type="Proteomes" id="UP001243375"/>
    </source>
</evidence>
<reference evidence="1" key="1">
    <citation type="submission" date="2023-04" db="EMBL/GenBank/DDBJ databases">
        <title>Draft Genome sequencing of Naganishia species isolated from polar environments using Oxford Nanopore Technology.</title>
        <authorList>
            <person name="Leo P."/>
            <person name="Venkateswaran K."/>
        </authorList>
    </citation>
    <scope>NUCLEOTIDE SEQUENCE</scope>
    <source>
        <strain evidence="1">MNA-CCFEE 5425</strain>
    </source>
</reference>
<dbReference type="EMBL" id="JASBWU010000001">
    <property type="protein sequence ID" value="KAJ9125049.1"/>
    <property type="molecule type" value="Genomic_DNA"/>
</dbReference>
<proteinExistence type="predicted"/>
<organism evidence="1 2">
    <name type="scientific">Naganishia vaughanmartiniae</name>
    <dbReference type="NCBI Taxonomy" id="1424756"/>
    <lineage>
        <taxon>Eukaryota</taxon>
        <taxon>Fungi</taxon>
        <taxon>Dikarya</taxon>
        <taxon>Basidiomycota</taxon>
        <taxon>Agaricomycotina</taxon>
        <taxon>Tremellomycetes</taxon>
        <taxon>Filobasidiales</taxon>
        <taxon>Filobasidiaceae</taxon>
        <taxon>Naganishia</taxon>
    </lineage>
</organism>
<name>A0ACC2XLX7_9TREE</name>
<gene>
    <name evidence="1" type="ORF">QFC22_000001</name>
</gene>
<accession>A0ACC2XLX7</accession>
<sequence length="1581" mass="178361">MSDLGTTPPAASPLPLTIPPPRSRQFFEAQATEYRTRLRSAHRPTSPVSPDNPNDEEEDEGIEAEELEQLIAANETRQTIQVDSGQILTIPARDPVTIPEWGDELTKRYVQEQLNSRAMEDTVAGLSPNYQVNEPPSGAPGYFMIPATLEQFLAVHDEMILSQGGSHRETYPEPAFNIDITQYMLTSACPWLDRNLHRMSARLGLKREILHPATLGTHFLIGLMRPDIKTKWRQRKPNPTVFPVHHLVDTPELWATLDEDVPPRREPSSQTLPEPNSDNVLPCELSSDVDSIILLCDQLPISLNLDIPSMPSWDETIKYSNKLCLPAGPRRTRTLLSKIPNFRLGRAGRLSVNMFFPDAFDPTFAGMGSSEINPDITEMLWDLVIQPAILGVFPRGAHNSLPQSGQYESDRQSEIGGRSRPSWRSTSLASGQLSQFVVLIRQRLDACTEPTLQTYRSFKFLISLQGFKSFSFTRFDDLNQSEMRWAQDEGFCPTEIKPAMMLKGYLKGLRKATADHLVADWLDFNDTLQQGVARIRRLTQWNTQADEDESFEVEDMEGDDQDLLVHPNRRRAGPSLQLVPDMSRVCVGGDCHTCGVWVDVAVEIGCAGKVTVWNHSHCFDAINSLIGRNNFDKASEWRAGVRLDEVATMPGLGGAAFIDRRAPTHGSNPPEPYVQLYCQEKVPTYAPWGNKARGAQDLDAMPARRLPMKHLLDCSADLDGPREKWIAAEGRILDEPRKDPHGSFPARMEVRAGLNNLLETIHNILVAVSRATKTEKEANTEKQALRHYDKDDWFRWKKLRAECIVRLPGIIIGKRQARPSDWMIIHVLLACQGFMHGLHSRIPDITIERDTVNMHCMYLQLGANIAGQTYRYVDRAISLRERALGDEFRPFFPAGFRTLHEFFDSMTGLSYSQFERRMQGMSNAQEKWELKVRRGVGCTAASGMEKLRTMVTYPSVQTQAAPSSAPSQIAGTTRPLDRNSATPTVFIQQDSSYIHLETIVNQKMALLSEGTLVIRKKQNRELEVYSEGHEILDVPYVILQFGRSLGLLEHAEEALRLHHLQKAQEEDGCVLELGPDGKVEIQIPDGPTPLVNGSQSVLSAGGLDVYNFQRNTPGTALRTEHAIRSLDIRWEVAYESRLGLSLPGLSLPQILFDVPLPSATTSDDIADDALFHDWLHRIEDSRLHYARVPSINDYVVFVFSSFQQQLLTSIPKTIRANNHFPEHEGLPYIKSMLETELSVTQNLLRDSYVGLPARLTRFVATQVSAQRWESYSSMFFPRTVEEWEAHPGWVESHLTYLDTWAGLLERVGLLPNAIELQGQLQVASKNFIESHKILPHLTGKTYNYFRNKGPHHGPVPIWDDAAFEKQKNASIDGFTPRWMTINHGDRVCSRLRLVYTMTAPAQQRYLGKWQDDIVIKEKKHNYAVLFPSPAPFEYPWMKQNHHTIISERGYMIWKEQVKADRFNPPSKEPGIGHNWWDSSHSTITCPVCRTWNLLNPPALDDGNPSILLFRSTTWVGDVGATSHVGQYLCFLFASSACSFCFNLQGITGRCHATKGQYNTSSQTTPGFCCWSFGPGINVSRT</sequence>
<comment type="caution">
    <text evidence="1">The sequence shown here is derived from an EMBL/GenBank/DDBJ whole genome shotgun (WGS) entry which is preliminary data.</text>
</comment>